<dbReference type="GO" id="GO:0005524">
    <property type="term" value="F:ATP binding"/>
    <property type="evidence" value="ECO:0007669"/>
    <property type="project" value="UniProtKB-KW"/>
</dbReference>
<keyword evidence="6" id="KW-1185">Reference proteome</keyword>
<dbReference type="GO" id="GO:0042626">
    <property type="term" value="F:ATPase-coupled transmembrane transporter activity"/>
    <property type="evidence" value="ECO:0007669"/>
    <property type="project" value="TreeGrafter"/>
</dbReference>
<keyword evidence="2" id="KW-0547">Nucleotide-binding</keyword>
<proteinExistence type="predicted"/>
<evidence type="ECO:0000256" key="1">
    <source>
        <dbReference type="ARBA" id="ARBA00022448"/>
    </source>
</evidence>
<dbReference type="PROSITE" id="PS50893">
    <property type="entry name" value="ABC_TRANSPORTER_2"/>
    <property type="match status" value="2"/>
</dbReference>
<dbReference type="InterPro" id="IPR003439">
    <property type="entry name" value="ABC_transporter-like_ATP-bd"/>
</dbReference>
<name>A0A1I5NSW9_9BACT</name>
<evidence type="ECO:0000313" key="5">
    <source>
        <dbReference type="EMBL" id="SFP24331.1"/>
    </source>
</evidence>
<dbReference type="InterPro" id="IPR003593">
    <property type="entry name" value="AAA+_ATPase"/>
</dbReference>
<evidence type="ECO:0000313" key="6">
    <source>
        <dbReference type="Proteomes" id="UP000199306"/>
    </source>
</evidence>
<feature type="domain" description="ABC transporter" evidence="4">
    <location>
        <begin position="277"/>
        <end position="500"/>
    </location>
</feature>
<dbReference type="GO" id="GO:0043190">
    <property type="term" value="C:ATP-binding cassette (ABC) transporter complex"/>
    <property type="evidence" value="ECO:0007669"/>
    <property type="project" value="TreeGrafter"/>
</dbReference>
<organism evidence="5 6">
    <name type="scientific">Pseudarcicella hirudinis</name>
    <dbReference type="NCBI Taxonomy" id="1079859"/>
    <lineage>
        <taxon>Bacteria</taxon>
        <taxon>Pseudomonadati</taxon>
        <taxon>Bacteroidota</taxon>
        <taxon>Cytophagia</taxon>
        <taxon>Cytophagales</taxon>
        <taxon>Flectobacillaceae</taxon>
        <taxon>Pseudarcicella</taxon>
    </lineage>
</organism>
<dbReference type="InterPro" id="IPR050095">
    <property type="entry name" value="ECF_ABC_transporter_ATP-bd"/>
</dbReference>
<dbReference type="Gene3D" id="3.40.50.300">
    <property type="entry name" value="P-loop containing nucleotide triphosphate hydrolases"/>
    <property type="match status" value="2"/>
</dbReference>
<dbReference type="Proteomes" id="UP000199306">
    <property type="component" value="Unassembled WGS sequence"/>
</dbReference>
<dbReference type="AlphaFoldDB" id="A0A1I5NSW9"/>
<dbReference type="Pfam" id="PF00005">
    <property type="entry name" value="ABC_tran"/>
    <property type="match status" value="2"/>
</dbReference>
<dbReference type="GO" id="GO:0016887">
    <property type="term" value="F:ATP hydrolysis activity"/>
    <property type="evidence" value="ECO:0007669"/>
    <property type="project" value="InterPro"/>
</dbReference>
<dbReference type="PANTHER" id="PTHR43553">
    <property type="entry name" value="HEAVY METAL TRANSPORTER"/>
    <property type="match status" value="1"/>
</dbReference>
<dbReference type="OrthoDB" id="9789994at2"/>
<evidence type="ECO:0000256" key="3">
    <source>
        <dbReference type="ARBA" id="ARBA00022840"/>
    </source>
</evidence>
<dbReference type="EMBL" id="FOXH01000002">
    <property type="protein sequence ID" value="SFP24331.1"/>
    <property type="molecule type" value="Genomic_DNA"/>
</dbReference>
<dbReference type="STRING" id="1079859.SAMN04515674_10280"/>
<evidence type="ECO:0000259" key="4">
    <source>
        <dbReference type="PROSITE" id="PS50893"/>
    </source>
</evidence>
<dbReference type="PANTHER" id="PTHR43553:SF3">
    <property type="entry name" value="ABC TRANSPORTER ATP-BINDING PROTEIN MODF"/>
    <property type="match status" value="1"/>
</dbReference>
<reference evidence="5 6" key="1">
    <citation type="submission" date="2016-10" db="EMBL/GenBank/DDBJ databases">
        <authorList>
            <person name="de Groot N.N."/>
        </authorList>
    </citation>
    <scope>NUCLEOTIDE SEQUENCE [LARGE SCALE GENOMIC DNA]</scope>
    <source>
        <strain evidence="6">E92,LMG 26720,CCM 7988</strain>
    </source>
</reference>
<feature type="domain" description="ABC transporter" evidence="4">
    <location>
        <begin position="6"/>
        <end position="263"/>
    </location>
</feature>
<protein>
    <submittedName>
        <fullName evidence="5">Molybdate transport system ATP-binding protein</fullName>
    </submittedName>
</protein>
<accession>A0A1I5NSW9</accession>
<gene>
    <name evidence="5" type="ORF">SAMN04515674_10280</name>
</gene>
<dbReference type="RefSeq" id="WP_092012279.1">
    <property type="nucleotide sequence ID" value="NZ_FOXH01000002.1"/>
</dbReference>
<dbReference type="InterPro" id="IPR027417">
    <property type="entry name" value="P-loop_NTPase"/>
</dbReference>
<keyword evidence="1" id="KW-0813">Transport</keyword>
<evidence type="ECO:0000256" key="2">
    <source>
        <dbReference type="ARBA" id="ARBA00022741"/>
    </source>
</evidence>
<sequence>MPQTFISFENASIRKFDKIVLHHINWTIRTDQNWAIIGENGSGKTTLTEAVMNRCIVAEGKIRFDFLQSGQFVKDSIELVPRDYSANRILQSAAQYYQQRFNADDAQNSPTVREFLTDQMKPIGTIDENSVRLPPPSCTEEELQEVSKILRISHLLDRKIMTLSNGETRRTLITKSLLKRPKMIILDTPFMGIDADGRKLLHEAINHIAETGIQILLITSPEEIPDCITDIISLKDGFAEISEKKEKKDLSEHKTNTFEIDHTLMEHEPATDFEYAVRMRHVSVSYGQKKVLQDINWEVKRGERWALLGPNGSGKSTLLSLINADNPQSYANNFDLFDRKRGTGESIWDIKSRIGFVSPELHLYFTKRTEVYKAVASGLFNTNGLFQALKPGQRELAESYLKLLKIDHLSEKRFSEISTGEQRLVLLARALVKNPPLLVLDEPCQGLDHSKMEYFKAIVEAVCESLDKTLIFVTHYAEEIPNCVDKVLRLDNGVGEIGTLR</sequence>
<keyword evidence="3 5" id="KW-0067">ATP-binding</keyword>
<dbReference type="SUPFAM" id="SSF52540">
    <property type="entry name" value="P-loop containing nucleoside triphosphate hydrolases"/>
    <property type="match status" value="2"/>
</dbReference>
<dbReference type="SMART" id="SM00382">
    <property type="entry name" value="AAA"/>
    <property type="match status" value="2"/>
</dbReference>